<dbReference type="CDD" id="cd01854">
    <property type="entry name" value="YjeQ_EngC"/>
    <property type="match status" value="1"/>
</dbReference>
<keyword evidence="6 10" id="KW-0378">Hydrolase</keyword>
<dbReference type="InterPro" id="IPR027417">
    <property type="entry name" value="P-loop_NTPase"/>
</dbReference>
<evidence type="ECO:0000313" key="13">
    <source>
        <dbReference type="EMBL" id="OCL27928.1"/>
    </source>
</evidence>
<dbReference type="GO" id="GO:0003924">
    <property type="term" value="F:GTPase activity"/>
    <property type="evidence" value="ECO:0007669"/>
    <property type="project" value="UniProtKB-UniRule"/>
</dbReference>
<dbReference type="PROSITE" id="PS51721">
    <property type="entry name" value="G_CP"/>
    <property type="match status" value="1"/>
</dbReference>
<dbReference type="GO" id="GO:0005737">
    <property type="term" value="C:cytoplasm"/>
    <property type="evidence" value="ECO:0007669"/>
    <property type="project" value="UniProtKB-SubCell"/>
</dbReference>
<dbReference type="EC" id="3.6.1.-" evidence="10"/>
<dbReference type="PROSITE" id="PS50936">
    <property type="entry name" value="ENGC_GTPASE"/>
    <property type="match status" value="1"/>
</dbReference>
<evidence type="ECO:0000259" key="12">
    <source>
        <dbReference type="PROSITE" id="PS51721"/>
    </source>
</evidence>
<evidence type="ECO:0000256" key="4">
    <source>
        <dbReference type="ARBA" id="ARBA00022730"/>
    </source>
</evidence>
<dbReference type="HAMAP" id="MF_01820">
    <property type="entry name" value="GTPase_RsgA"/>
    <property type="match status" value="1"/>
</dbReference>
<dbReference type="InterPro" id="IPR030378">
    <property type="entry name" value="G_CP_dom"/>
</dbReference>
<proteinExistence type="inferred from homology"/>
<reference evidence="14" key="1">
    <citation type="submission" date="2016-07" db="EMBL/GenBank/DDBJ databases">
        <authorList>
            <person name="Florea S."/>
            <person name="Webb J.S."/>
            <person name="Jaromczyk J."/>
            <person name="Schardl C.L."/>
        </authorList>
    </citation>
    <scope>NUCLEOTIDE SEQUENCE [LARGE SCALE GENOMIC DNA]</scope>
    <source>
        <strain evidence="14">Z6</strain>
    </source>
</reference>
<keyword evidence="2 10" id="KW-0690">Ribosome biogenesis</keyword>
<feature type="binding site" evidence="10">
    <location>
        <position position="252"/>
    </location>
    <ligand>
        <name>Zn(2+)</name>
        <dbReference type="ChEBI" id="CHEBI:29105"/>
    </ligand>
</feature>
<protein>
    <recommendedName>
        <fullName evidence="10">Small ribosomal subunit biogenesis GTPase RsgA</fullName>
        <ecNumber evidence="10">3.6.1.-</ecNumber>
    </recommendedName>
</protein>
<evidence type="ECO:0000256" key="2">
    <source>
        <dbReference type="ARBA" id="ARBA00022517"/>
    </source>
</evidence>
<dbReference type="OrthoDB" id="9809485at2"/>
<keyword evidence="7 10" id="KW-0862">Zinc</keyword>
<dbReference type="Gene3D" id="1.10.40.50">
    <property type="entry name" value="Probable gtpase engc, domain 3"/>
    <property type="match status" value="1"/>
</dbReference>
<dbReference type="EMBL" id="LWDV01000006">
    <property type="protein sequence ID" value="OCL27928.1"/>
    <property type="molecule type" value="Genomic_DNA"/>
</dbReference>
<feature type="binding site" evidence="10">
    <location>
        <begin position="114"/>
        <end position="117"/>
    </location>
    <ligand>
        <name>GTP</name>
        <dbReference type="ChEBI" id="CHEBI:37565"/>
    </ligand>
</feature>
<keyword evidence="4 10" id="KW-0699">rRNA-binding</keyword>
<dbReference type="Pfam" id="PF16745">
    <property type="entry name" value="RsgA_N"/>
    <property type="match status" value="1"/>
</dbReference>
<sequence>MKEGRILKAFGGFFYVYDFESKDVYECRARGRLKQEKVDIIAGDIVDFTIFEDQTGIVENRKERDNYLFRPPIANVEQVVITSAIMEPDLHYKLLDRLLVLAEAEDFEIIICINKIDLSGLEKAKETLRPYEKINYKVIYTSIEDNLGIDELRQALRDKVSVFAGPSGVGKSSLLNALQPGLELKMGEISDKIKRGRHTTRHVELLPLEFGGWVADTPGFSSLDVTSISSENLQYFFPEILESLDYCKFYPCSHSHEPKCGVKDALEQGKIAEHRYENYLEFLAEIQQAEEKNWRR</sequence>
<dbReference type="Proteomes" id="UP000093514">
    <property type="component" value="Unassembled WGS sequence"/>
</dbReference>
<gene>
    <name evidence="10" type="primary">rsgA</name>
    <name evidence="13" type="ORF">U472_01630</name>
</gene>
<keyword evidence="1 10" id="KW-0963">Cytoplasm</keyword>
<feature type="domain" description="EngC GTPase" evidence="11">
    <location>
        <begin position="74"/>
        <end position="221"/>
    </location>
</feature>
<comment type="function">
    <text evidence="10">One of several proteins that assist in the late maturation steps of the functional core of the 30S ribosomal subunit. Helps release RbfA from mature subunits. May play a role in the assembly of ribosomal proteins into the subunit. Circularly permuted GTPase that catalyzes slow GTP hydrolysis, GTPase activity is stimulated by the 30S ribosomal subunit.</text>
</comment>
<comment type="subunit">
    <text evidence="10">Monomer. Associates with 30S ribosomal subunit, binds 16S rRNA.</text>
</comment>
<name>A0A1C0AC54_9FIRM</name>
<dbReference type="Gene3D" id="3.40.50.300">
    <property type="entry name" value="P-loop containing nucleotide triphosphate hydrolases"/>
    <property type="match status" value="1"/>
</dbReference>
<dbReference type="InterPro" id="IPR004881">
    <property type="entry name" value="Ribosome_biogen_GTPase_RsgA"/>
</dbReference>
<dbReference type="SUPFAM" id="SSF50249">
    <property type="entry name" value="Nucleic acid-binding proteins"/>
    <property type="match status" value="1"/>
</dbReference>
<feature type="domain" description="CP-type G" evidence="12">
    <location>
        <begin position="65"/>
        <end position="223"/>
    </location>
</feature>
<dbReference type="CDD" id="cd04466">
    <property type="entry name" value="S1_YloQ_GTPase"/>
    <property type="match status" value="1"/>
</dbReference>
<evidence type="ECO:0000313" key="14">
    <source>
        <dbReference type="Proteomes" id="UP000093514"/>
    </source>
</evidence>
<comment type="caution">
    <text evidence="13">The sequence shown here is derived from an EMBL/GenBank/DDBJ whole genome shotgun (WGS) entry which is preliminary data.</text>
</comment>
<accession>A0A1C0AC54</accession>
<feature type="binding site" evidence="10">
    <location>
        <position position="254"/>
    </location>
    <ligand>
        <name>Zn(2+)</name>
        <dbReference type="ChEBI" id="CHEBI:29105"/>
    </ligand>
</feature>
<dbReference type="InterPro" id="IPR010914">
    <property type="entry name" value="RsgA_GTPase_dom"/>
</dbReference>
<dbReference type="RefSeq" id="WP_068714863.1">
    <property type="nucleotide sequence ID" value="NZ_LWDV01000006.1"/>
</dbReference>
<keyword evidence="14" id="KW-1185">Reference proteome</keyword>
<dbReference type="Gene3D" id="2.40.50.140">
    <property type="entry name" value="Nucleic acid-binding proteins"/>
    <property type="match status" value="1"/>
</dbReference>
<dbReference type="PANTHER" id="PTHR32120:SF11">
    <property type="entry name" value="SMALL RIBOSOMAL SUBUNIT BIOGENESIS GTPASE RSGA 1, MITOCHONDRIAL-RELATED"/>
    <property type="match status" value="1"/>
</dbReference>
<evidence type="ECO:0000256" key="1">
    <source>
        <dbReference type="ARBA" id="ARBA00022490"/>
    </source>
</evidence>
<dbReference type="SUPFAM" id="SSF52540">
    <property type="entry name" value="P-loop containing nucleoside triphosphate hydrolases"/>
    <property type="match status" value="1"/>
</dbReference>
<evidence type="ECO:0000259" key="11">
    <source>
        <dbReference type="PROSITE" id="PS50936"/>
    </source>
</evidence>
<dbReference type="GO" id="GO:0019843">
    <property type="term" value="F:rRNA binding"/>
    <property type="evidence" value="ECO:0007669"/>
    <property type="project" value="UniProtKB-KW"/>
</dbReference>
<evidence type="ECO:0000256" key="5">
    <source>
        <dbReference type="ARBA" id="ARBA00022741"/>
    </source>
</evidence>
<evidence type="ECO:0000256" key="3">
    <source>
        <dbReference type="ARBA" id="ARBA00022723"/>
    </source>
</evidence>
<evidence type="ECO:0000256" key="6">
    <source>
        <dbReference type="ARBA" id="ARBA00022801"/>
    </source>
</evidence>
<feature type="binding site" evidence="10">
    <location>
        <position position="260"/>
    </location>
    <ligand>
        <name>Zn(2+)</name>
        <dbReference type="ChEBI" id="CHEBI:29105"/>
    </ligand>
</feature>
<organism evidence="13 14">
    <name type="scientific">Orenia metallireducens</name>
    <dbReference type="NCBI Taxonomy" id="1413210"/>
    <lineage>
        <taxon>Bacteria</taxon>
        <taxon>Bacillati</taxon>
        <taxon>Bacillota</taxon>
        <taxon>Clostridia</taxon>
        <taxon>Halanaerobiales</taxon>
        <taxon>Halobacteroidaceae</taxon>
        <taxon>Orenia</taxon>
    </lineage>
</organism>
<dbReference type="InterPro" id="IPR012340">
    <property type="entry name" value="NA-bd_OB-fold"/>
</dbReference>
<dbReference type="PANTHER" id="PTHR32120">
    <property type="entry name" value="SMALL RIBOSOMAL SUBUNIT BIOGENESIS GTPASE RSGA"/>
    <property type="match status" value="1"/>
</dbReference>
<reference evidence="13 14" key="2">
    <citation type="submission" date="2016-08" db="EMBL/GenBank/DDBJ databases">
        <title>Orenia metallireducens sp. nov. strain Z6, a Novel Metal-reducing Firmicute from the Deep Subsurface.</title>
        <authorList>
            <person name="Maxim B.I."/>
            <person name="Kenneth K."/>
            <person name="Flynn T.M."/>
            <person name="Oloughlin E.J."/>
            <person name="Locke R.A."/>
            <person name="Weber J.R."/>
            <person name="Egan S.M."/>
            <person name="Mackie R.I."/>
            <person name="Cann I.K."/>
        </authorList>
    </citation>
    <scope>NUCLEOTIDE SEQUENCE [LARGE SCALE GENOMIC DNA]</scope>
    <source>
        <strain evidence="13 14">Z6</strain>
    </source>
</reference>
<keyword evidence="8 10" id="KW-0694">RNA-binding</keyword>
<evidence type="ECO:0000256" key="9">
    <source>
        <dbReference type="ARBA" id="ARBA00023134"/>
    </source>
</evidence>
<keyword evidence="3 10" id="KW-0479">Metal-binding</keyword>
<dbReference type="GO" id="GO:0046872">
    <property type="term" value="F:metal ion binding"/>
    <property type="evidence" value="ECO:0007669"/>
    <property type="project" value="UniProtKB-KW"/>
</dbReference>
<dbReference type="Pfam" id="PF03193">
    <property type="entry name" value="RsgA_GTPase"/>
    <property type="match status" value="1"/>
</dbReference>
<evidence type="ECO:0000256" key="8">
    <source>
        <dbReference type="ARBA" id="ARBA00022884"/>
    </source>
</evidence>
<keyword evidence="9 10" id="KW-0342">GTP-binding</keyword>
<comment type="subcellular location">
    <subcellularLocation>
        <location evidence="10">Cytoplasm</location>
    </subcellularLocation>
</comment>
<dbReference type="GO" id="GO:0005525">
    <property type="term" value="F:GTP binding"/>
    <property type="evidence" value="ECO:0007669"/>
    <property type="project" value="UniProtKB-UniRule"/>
</dbReference>
<dbReference type="GO" id="GO:0042274">
    <property type="term" value="P:ribosomal small subunit biogenesis"/>
    <property type="evidence" value="ECO:0007669"/>
    <property type="project" value="UniProtKB-UniRule"/>
</dbReference>
<dbReference type="InterPro" id="IPR031944">
    <property type="entry name" value="RsgA_N"/>
</dbReference>
<evidence type="ECO:0000256" key="10">
    <source>
        <dbReference type="HAMAP-Rule" id="MF_01820"/>
    </source>
</evidence>
<comment type="cofactor">
    <cofactor evidence="10">
        <name>Zn(2+)</name>
        <dbReference type="ChEBI" id="CHEBI:29105"/>
    </cofactor>
    <text evidence="10">Binds 1 zinc ion per subunit.</text>
</comment>
<feature type="binding site" evidence="10">
    <location>
        <begin position="165"/>
        <end position="173"/>
    </location>
    <ligand>
        <name>GTP</name>
        <dbReference type="ChEBI" id="CHEBI:37565"/>
    </ligand>
</feature>
<comment type="similarity">
    <text evidence="10">Belongs to the TRAFAC class YlqF/YawG GTPase family. RsgA subfamily.</text>
</comment>
<keyword evidence="5 10" id="KW-0547">Nucleotide-binding</keyword>
<dbReference type="AlphaFoldDB" id="A0A1C0AC54"/>
<feature type="binding site" evidence="10">
    <location>
        <position position="247"/>
    </location>
    <ligand>
        <name>Zn(2+)</name>
        <dbReference type="ChEBI" id="CHEBI:29105"/>
    </ligand>
</feature>
<evidence type="ECO:0000256" key="7">
    <source>
        <dbReference type="ARBA" id="ARBA00022833"/>
    </source>
</evidence>
<dbReference type="NCBIfam" id="TIGR00157">
    <property type="entry name" value="ribosome small subunit-dependent GTPase A"/>
    <property type="match status" value="1"/>
</dbReference>